<evidence type="ECO:0000256" key="1">
    <source>
        <dbReference type="ARBA" id="ARBA00023015"/>
    </source>
</evidence>
<evidence type="ECO:0000256" key="2">
    <source>
        <dbReference type="ARBA" id="ARBA00023125"/>
    </source>
</evidence>
<keyword evidence="4" id="KW-0812">Transmembrane</keyword>
<proteinExistence type="predicted"/>
<keyword evidence="2" id="KW-0238">DNA-binding</keyword>
<dbReference type="Proteomes" id="UP001060260">
    <property type="component" value="Chromosome"/>
</dbReference>
<dbReference type="SMART" id="SM00421">
    <property type="entry name" value="HTH_LUXR"/>
    <property type="match status" value="1"/>
</dbReference>
<organism evidence="6 7">
    <name type="scientific">Bacteroides caccae</name>
    <dbReference type="NCBI Taxonomy" id="47678"/>
    <lineage>
        <taxon>Bacteria</taxon>
        <taxon>Pseudomonadati</taxon>
        <taxon>Bacteroidota</taxon>
        <taxon>Bacteroidia</taxon>
        <taxon>Bacteroidales</taxon>
        <taxon>Bacteroidaceae</taxon>
        <taxon>Bacteroides</taxon>
    </lineage>
</organism>
<dbReference type="PRINTS" id="PR00038">
    <property type="entry name" value="HTHLUXR"/>
</dbReference>
<dbReference type="InterPro" id="IPR000792">
    <property type="entry name" value="Tscrpt_reg_LuxR_C"/>
</dbReference>
<evidence type="ECO:0000256" key="4">
    <source>
        <dbReference type="SAM" id="Phobius"/>
    </source>
</evidence>
<keyword evidence="4" id="KW-0472">Membrane</keyword>
<dbReference type="Pfam" id="PF00196">
    <property type="entry name" value="GerE"/>
    <property type="match status" value="1"/>
</dbReference>
<feature type="domain" description="HTH luxR-type" evidence="5">
    <location>
        <begin position="1"/>
        <end position="66"/>
    </location>
</feature>
<dbReference type="Gene3D" id="1.10.10.10">
    <property type="entry name" value="Winged helix-like DNA-binding domain superfamily/Winged helix DNA-binding domain"/>
    <property type="match status" value="1"/>
</dbReference>
<dbReference type="PROSITE" id="PS50043">
    <property type="entry name" value="HTH_LUXR_2"/>
    <property type="match status" value="1"/>
</dbReference>
<dbReference type="PANTHER" id="PTHR44688:SF16">
    <property type="entry name" value="DNA-BINDING TRANSCRIPTIONAL ACTIVATOR DEVR_DOSR"/>
    <property type="match status" value="1"/>
</dbReference>
<dbReference type="InterPro" id="IPR036388">
    <property type="entry name" value="WH-like_DNA-bd_sf"/>
</dbReference>
<dbReference type="AlphaFoldDB" id="A0AA95BTL0"/>
<evidence type="ECO:0000256" key="3">
    <source>
        <dbReference type="ARBA" id="ARBA00023163"/>
    </source>
</evidence>
<feature type="transmembrane region" description="Helical" evidence="4">
    <location>
        <begin position="78"/>
        <end position="96"/>
    </location>
</feature>
<dbReference type="EMBL" id="CP103166">
    <property type="protein sequence ID" value="UVQ95068.1"/>
    <property type="molecule type" value="Genomic_DNA"/>
</dbReference>
<dbReference type="SUPFAM" id="SSF46894">
    <property type="entry name" value="C-terminal effector domain of the bipartite response regulators"/>
    <property type="match status" value="1"/>
</dbReference>
<evidence type="ECO:0000313" key="6">
    <source>
        <dbReference type="EMBL" id="UVQ95068.1"/>
    </source>
</evidence>
<reference evidence="6" key="1">
    <citation type="submission" date="2022-08" db="EMBL/GenBank/DDBJ databases">
        <title>Genome Sequencing of Bacteroides fragilis Group Isolates with Nanopore Technology.</title>
        <authorList>
            <person name="Tisza M.J."/>
            <person name="Smith D."/>
            <person name="Dekker J.P."/>
        </authorList>
    </citation>
    <scope>NUCLEOTIDE SEQUENCE</scope>
    <source>
        <strain evidence="6">BFG-474</strain>
    </source>
</reference>
<evidence type="ECO:0000259" key="5">
    <source>
        <dbReference type="PROSITE" id="PS50043"/>
    </source>
</evidence>
<sequence length="120" mass="14154">MDRVFTELSDRENEIAQLYGGGLEVKEVANLLFRSSATIRNHMQSIYEKLQVRNRSELSIKMMERLNRVKFTLDLSPIVRASISCFLLCVFSLSLYHEQSEMRRGREAKVERIERIRRSE</sequence>
<keyword evidence="4" id="KW-1133">Transmembrane helix</keyword>
<keyword evidence="3" id="KW-0804">Transcription</keyword>
<dbReference type="CDD" id="cd06170">
    <property type="entry name" value="LuxR_C_like"/>
    <property type="match status" value="1"/>
</dbReference>
<gene>
    <name evidence="6" type="ORF">NXW23_11600</name>
</gene>
<evidence type="ECO:0000313" key="7">
    <source>
        <dbReference type="Proteomes" id="UP001060260"/>
    </source>
</evidence>
<dbReference type="InterPro" id="IPR016032">
    <property type="entry name" value="Sig_transdc_resp-reg_C-effctor"/>
</dbReference>
<dbReference type="RefSeq" id="WP_195651719.1">
    <property type="nucleotide sequence ID" value="NZ_JADMSB010000005.1"/>
</dbReference>
<dbReference type="PANTHER" id="PTHR44688">
    <property type="entry name" value="DNA-BINDING TRANSCRIPTIONAL ACTIVATOR DEVR_DOSR"/>
    <property type="match status" value="1"/>
</dbReference>
<keyword evidence="1" id="KW-0805">Transcription regulation</keyword>
<accession>A0AA95BTL0</accession>
<dbReference type="GO" id="GO:0003677">
    <property type="term" value="F:DNA binding"/>
    <property type="evidence" value="ECO:0007669"/>
    <property type="project" value="UniProtKB-KW"/>
</dbReference>
<dbReference type="PROSITE" id="PS00622">
    <property type="entry name" value="HTH_LUXR_1"/>
    <property type="match status" value="1"/>
</dbReference>
<dbReference type="GO" id="GO:0006355">
    <property type="term" value="P:regulation of DNA-templated transcription"/>
    <property type="evidence" value="ECO:0007669"/>
    <property type="project" value="InterPro"/>
</dbReference>
<name>A0AA95BTL0_9BACE</name>
<protein>
    <submittedName>
        <fullName evidence="6">LuxR C-terminal-related transcriptional regulator</fullName>
    </submittedName>
</protein>